<keyword evidence="3" id="KW-1185">Reference proteome</keyword>
<feature type="compositionally biased region" description="Basic and acidic residues" evidence="1">
    <location>
        <begin position="228"/>
        <end position="240"/>
    </location>
</feature>
<feature type="region of interest" description="Disordered" evidence="1">
    <location>
        <begin position="205"/>
        <end position="328"/>
    </location>
</feature>
<name>A0A9J6CE13_POLVA</name>
<feature type="compositionally biased region" description="Polar residues" evidence="1">
    <location>
        <begin position="1"/>
        <end position="21"/>
    </location>
</feature>
<dbReference type="InterPro" id="IPR015943">
    <property type="entry name" value="WD40/YVTN_repeat-like_dom_sf"/>
</dbReference>
<protein>
    <submittedName>
        <fullName evidence="2">Uncharacterized protein</fullName>
    </submittedName>
</protein>
<dbReference type="Gene3D" id="2.130.10.10">
    <property type="entry name" value="YVTN repeat-like/Quinoprotein amine dehydrogenase"/>
    <property type="match status" value="1"/>
</dbReference>
<comment type="caution">
    <text evidence="2">The sequence shown here is derived from an EMBL/GenBank/DDBJ whole genome shotgun (WGS) entry which is preliminary data.</text>
</comment>
<dbReference type="Proteomes" id="UP001107558">
    <property type="component" value="Chromosome 1"/>
</dbReference>
<dbReference type="GO" id="GO:0045503">
    <property type="term" value="F:dynein light chain binding"/>
    <property type="evidence" value="ECO:0007669"/>
    <property type="project" value="InterPro"/>
</dbReference>
<evidence type="ECO:0000313" key="3">
    <source>
        <dbReference type="Proteomes" id="UP001107558"/>
    </source>
</evidence>
<dbReference type="SUPFAM" id="SSF50978">
    <property type="entry name" value="WD40 repeat-like"/>
    <property type="match status" value="1"/>
</dbReference>
<feature type="compositionally biased region" description="Basic and acidic residues" evidence="1">
    <location>
        <begin position="41"/>
        <end position="55"/>
    </location>
</feature>
<dbReference type="OrthoDB" id="2162425at2759"/>
<dbReference type="InterPro" id="IPR036322">
    <property type="entry name" value="WD40_repeat_dom_sf"/>
</dbReference>
<evidence type="ECO:0000313" key="2">
    <source>
        <dbReference type="EMBL" id="KAG5680183.1"/>
    </source>
</evidence>
<dbReference type="AlphaFoldDB" id="A0A9J6CE13"/>
<dbReference type="GO" id="GO:0005929">
    <property type="term" value="C:cilium"/>
    <property type="evidence" value="ECO:0007669"/>
    <property type="project" value="GOC"/>
</dbReference>
<accession>A0A9J6CE13</accession>
<gene>
    <name evidence="2" type="ORF">PVAND_009708</name>
</gene>
<feature type="compositionally biased region" description="Acidic residues" evidence="1">
    <location>
        <begin position="278"/>
        <end position="316"/>
    </location>
</feature>
<dbReference type="GO" id="GO:0045504">
    <property type="term" value="F:dynein heavy chain binding"/>
    <property type="evidence" value="ECO:0007669"/>
    <property type="project" value="InterPro"/>
</dbReference>
<reference evidence="2" key="1">
    <citation type="submission" date="2021-03" db="EMBL/GenBank/DDBJ databases">
        <title>Chromosome level genome of the anhydrobiotic midge Polypedilum vanderplanki.</title>
        <authorList>
            <person name="Yoshida Y."/>
            <person name="Kikawada T."/>
            <person name="Gusev O."/>
        </authorList>
    </citation>
    <scope>NUCLEOTIDE SEQUENCE</scope>
    <source>
        <strain evidence="2">NIAS01</strain>
        <tissue evidence="2">Whole body or cell culture</tissue>
    </source>
</reference>
<dbReference type="PANTHER" id="PTHR16022:SF0">
    <property type="entry name" value="CYTOPLASMIC DYNEIN 2 INTERMEDIATE CHAIN 1"/>
    <property type="match status" value="1"/>
</dbReference>
<dbReference type="GO" id="GO:0005868">
    <property type="term" value="C:cytoplasmic dynein complex"/>
    <property type="evidence" value="ECO:0007669"/>
    <property type="project" value="InterPro"/>
</dbReference>
<dbReference type="EMBL" id="JADBJN010000001">
    <property type="protein sequence ID" value="KAG5680183.1"/>
    <property type="molecule type" value="Genomic_DNA"/>
</dbReference>
<feature type="compositionally biased region" description="Basic and acidic residues" evidence="1">
    <location>
        <begin position="250"/>
        <end position="259"/>
    </location>
</feature>
<feature type="region of interest" description="Disordered" evidence="1">
    <location>
        <begin position="1"/>
        <end position="57"/>
    </location>
</feature>
<feature type="compositionally biased region" description="Basic and acidic residues" evidence="1">
    <location>
        <begin position="206"/>
        <end position="221"/>
    </location>
</feature>
<dbReference type="GO" id="GO:0042073">
    <property type="term" value="P:intraciliary transport"/>
    <property type="evidence" value="ECO:0007669"/>
    <property type="project" value="InterPro"/>
</dbReference>
<proteinExistence type="predicted"/>
<organism evidence="2 3">
    <name type="scientific">Polypedilum vanderplanki</name>
    <name type="common">Sleeping chironomid midge</name>
    <dbReference type="NCBI Taxonomy" id="319348"/>
    <lineage>
        <taxon>Eukaryota</taxon>
        <taxon>Metazoa</taxon>
        <taxon>Ecdysozoa</taxon>
        <taxon>Arthropoda</taxon>
        <taxon>Hexapoda</taxon>
        <taxon>Insecta</taxon>
        <taxon>Pterygota</taxon>
        <taxon>Neoptera</taxon>
        <taxon>Endopterygota</taxon>
        <taxon>Diptera</taxon>
        <taxon>Nematocera</taxon>
        <taxon>Chironomoidea</taxon>
        <taxon>Chironomidae</taxon>
        <taxon>Chironominae</taxon>
        <taxon>Polypedilum</taxon>
        <taxon>Polypedilum</taxon>
    </lineage>
</organism>
<evidence type="ECO:0000256" key="1">
    <source>
        <dbReference type="SAM" id="MobiDB-lite"/>
    </source>
</evidence>
<dbReference type="InterPro" id="IPR042505">
    <property type="entry name" value="DYNC2I1"/>
</dbReference>
<dbReference type="PANTHER" id="PTHR16022">
    <property type="entry name" value="WD REPEAT DOMAIN 60"/>
    <property type="match status" value="1"/>
</dbReference>
<sequence>MLKTSKQASKPVTTKTASSILKNEKQKQKSTTTSTKISNPADKKTEKKTIAKKSDSVVGLSTSKNVKVLSRVSSVDKTPIALNKKNVMNTVHNVTVASPPTSAGKARSTSMINVREVENAEIRAVNHSRSRTRTIAPEESLLYQQNLLSSSHQSNEIENKNVMIKHNPVAYEINFDDEKKSKKLMTKQKSLNEEKIHPKIIKQKSMIREDQKKELKREKSIIEAPMKSIERQKSMIKDQLKAQNSKTLRKPLEKQKTVIESELPPPSLNPPSSSIQLEPEEDEENYESDFESYESDFEVEPSEEEEQSTDNNESEVNDNFVEQTTQINDKIDKERIDSGSFEMSVKKSATPSSAQYDSIDDTVNSHDSGISYEDLNALNKRLFSPKVYEFYKRGEELMKKITFDEMTFDLFEQKPIPYEVFMSVYGQRGMTQTSTQSDSNTIDAEIQTEIYTKTSAWTQFPAKFTKEGLEMFNSKQYNEEKLGVGIEIFDFIEEKNEKEELDKSISAINNFSNDYETLNVPTTINYNTADLNKFLQNASITISNIIESKANKNRELTPSKISISRGYLQLKYTEIEILRNTIVTKIYTNLCLNNFLITIHKSTSNNQTLMCLWNIFQINQPLRIFTTWNNIKCIEIHPQQHDFIVGGCDDGTLCLWNTQELNEHHEIIFPCEVISLNQFQNNFALDNVVALKSIPHRQFKTTASMFLQSQASQIASLHENGVMSIWTLLQTENVDHDREKSDMDFIDASSKVKLIKNLSIDLTKFTKNDEDENNSKSARKKSAFDKTRYYFENDLFSDKVLRELQEIDIERLNKSKKLAFRDDNFTAISFDVNFNELFVASDSNFIVALSRLCLGDKARKIITSESNYISASIIKVHPINKNILAIGQSNGSVKFIKTNDESNAVASKQRKQLKRSYATTGSSEENVLGKSCAFQNIVEREKKLYEETQALNNLESDELKAFLVNEQLQQQMIDNEEMFQAKVKITFDKNIFNSFEISMGSVKAIEFNKSGELMFILINKTLRIFNCWSNSEIENYDNQKFVDIKCIHGSDGTEYLVLLTTQNEILVNKLKF</sequence>